<gene>
    <name evidence="1" type="ORF">O7A05_08015</name>
</gene>
<proteinExistence type="predicted"/>
<reference evidence="1 2" key="1">
    <citation type="submission" date="2022-12" db="EMBL/GenBank/DDBJ databases">
        <authorList>
            <person name="Muema E."/>
        </authorList>
    </citation>
    <scope>NUCLEOTIDE SEQUENCE [LARGE SCALE GENOMIC DNA]</scope>
    <source>
        <strain evidence="2">1330</strain>
    </source>
</reference>
<protein>
    <submittedName>
        <fullName evidence="1">IS110 family transposase</fullName>
    </submittedName>
</protein>
<keyword evidence="2" id="KW-1185">Reference proteome</keyword>
<dbReference type="EMBL" id="JAPYKO010000004">
    <property type="protein sequence ID" value="MEI9402106.1"/>
    <property type="molecule type" value="Genomic_DNA"/>
</dbReference>
<organism evidence="1 2">
    <name type="scientific">Mesorhizobium argentiipisi</name>
    <dbReference type="NCBI Taxonomy" id="3015175"/>
    <lineage>
        <taxon>Bacteria</taxon>
        <taxon>Pseudomonadati</taxon>
        <taxon>Pseudomonadota</taxon>
        <taxon>Alphaproteobacteria</taxon>
        <taxon>Hyphomicrobiales</taxon>
        <taxon>Phyllobacteriaceae</taxon>
        <taxon>Mesorhizobium</taxon>
    </lineage>
</organism>
<accession>A0ABU8K8Z6</accession>
<name>A0ABU8K8Z6_9HYPH</name>
<evidence type="ECO:0000313" key="2">
    <source>
        <dbReference type="Proteomes" id="UP001366503"/>
    </source>
</evidence>
<evidence type="ECO:0000313" key="1">
    <source>
        <dbReference type="EMBL" id="MEI9402106.1"/>
    </source>
</evidence>
<comment type="caution">
    <text evidence="1">The sequence shown here is derived from an EMBL/GenBank/DDBJ whole genome shotgun (WGS) entry which is preliminary data.</text>
</comment>
<sequence length="53" mass="5701">MKRRGLLGWAGPILTHGGRAMGEYSEAFVAFDVAKKKHAVAIAEGGRTGQVRF</sequence>
<dbReference type="Proteomes" id="UP001366503">
    <property type="component" value="Unassembled WGS sequence"/>
</dbReference>
<feature type="non-terminal residue" evidence="1">
    <location>
        <position position="53"/>
    </location>
</feature>